<dbReference type="PANTHER" id="PTHR13504:SF38">
    <property type="entry name" value="FIDO DOMAIN-CONTAINING PROTEIN"/>
    <property type="match status" value="1"/>
</dbReference>
<dbReference type="GO" id="GO:0005524">
    <property type="term" value="F:ATP binding"/>
    <property type="evidence" value="ECO:0007669"/>
    <property type="project" value="UniProtKB-KW"/>
</dbReference>
<protein>
    <submittedName>
        <fullName evidence="4">Fic/DOC-type protein</fullName>
    </submittedName>
</protein>
<evidence type="ECO:0000259" key="3">
    <source>
        <dbReference type="PROSITE" id="PS51459"/>
    </source>
</evidence>
<dbReference type="InterPro" id="IPR040198">
    <property type="entry name" value="Fido_containing"/>
</dbReference>
<keyword evidence="2" id="KW-0067">ATP-binding</keyword>
<reference evidence="5" key="2">
    <citation type="journal article" date="2019" name="MicrobiologyOpen">
        <title>High-quality draft genome sequence of Gaiella occulta isolated from a 150 meter deep mineral water borehole and comparison with the genome sequences of other deep-branching lineages of the phylum Actinobacteria.</title>
        <authorList>
            <person name="Severino R."/>
            <person name="Froufe H.J.C."/>
            <person name="Barroso C."/>
            <person name="Albuquerque L."/>
            <person name="Lobo-da-Cunha A."/>
            <person name="da Costa M.S."/>
            <person name="Egas C."/>
        </authorList>
    </citation>
    <scope>NUCLEOTIDE SEQUENCE [LARGE SCALE GENOMIC DNA]</scope>
    <source>
        <strain evidence="5">F2-233</strain>
    </source>
</reference>
<dbReference type="InterPro" id="IPR003812">
    <property type="entry name" value="Fido"/>
</dbReference>
<dbReference type="EMBL" id="QQZY01000004">
    <property type="protein sequence ID" value="RDI74229.1"/>
    <property type="molecule type" value="Genomic_DNA"/>
</dbReference>
<evidence type="ECO:0000313" key="4">
    <source>
        <dbReference type="EMBL" id="RDI74229.1"/>
    </source>
</evidence>
<gene>
    <name evidence="4" type="ORF">Gocc_1805</name>
</gene>
<sequence>MRIQYNKLPTDEIFAAAATGMQDAAGAAARRGKLRRIVQGVYTRDLTTSLDVLVRTRLFEVVAAVRPGAVISDRSAVLGGKPTADNLLFLVHDRTPDVTLPGGIVLRCRRGPGPLPSDLALPDGLHMSGQARAALENMVGSRSRGGRTSRTLSRSELEAWLDRLVSREGDDWARDLRDQVREIAPTLGLEREADDLDALLDALLGTRTVTAASPELAARQRGIPYDAARVAVFDQLFTQLAMTAPPPALASSGGRRENVLPFVEAYFSNFIEGTEFTFEEAAAIVYEGTEPENRPADAHDIRGTYEITADSTEMRRTPATGDDLIHLLERRHAILMTGRPEKRPGELKQRANQAGSTLFVAPRLVRGTLKAGFERCAQLDDPFARSAFMMFLVSEVHPFDDGNGRVARIMMNAELVAAGLARIVIPTVYRTNYLMALRGLTRNGNTGSYVAMLSFAQRYAAQLDCSTLATAQAHLVRTNAFADPTDADAHGIRLVLPATLEASAED</sequence>
<accession>A0A7M2YXB9</accession>
<dbReference type="Gene3D" id="1.10.3290.10">
    <property type="entry name" value="Fido-like domain"/>
    <property type="match status" value="1"/>
</dbReference>
<feature type="domain" description="Fido" evidence="3">
    <location>
        <begin position="323"/>
        <end position="458"/>
    </location>
</feature>
<dbReference type="Proteomes" id="UP000254134">
    <property type="component" value="Unassembled WGS sequence"/>
</dbReference>
<keyword evidence="2" id="KW-0547">Nucleotide-binding</keyword>
<dbReference type="InterPro" id="IPR036597">
    <property type="entry name" value="Fido-like_dom_sf"/>
</dbReference>
<feature type="binding site" evidence="2">
    <location>
        <begin position="401"/>
        <end position="408"/>
    </location>
    <ligand>
        <name>ATP</name>
        <dbReference type="ChEBI" id="CHEBI:30616"/>
    </ligand>
</feature>
<evidence type="ECO:0000256" key="1">
    <source>
        <dbReference type="PIRSR" id="PIRSR640198-1"/>
    </source>
</evidence>
<dbReference type="PROSITE" id="PS51459">
    <property type="entry name" value="FIDO"/>
    <property type="match status" value="1"/>
</dbReference>
<proteinExistence type="predicted"/>
<dbReference type="SUPFAM" id="SSF140931">
    <property type="entry name" value="Fic-like"/>
    <property type="match status" value="1"/>
</dbReference>
<comment type="caution">
    <text evidence="4">The sequence shown here is derived from an EMBL/GenBank/DDBJ whole genome shotgun (WGS) entry which is preliminary data.</text>
</comment>
<reference evidence="4 5" key="1">
    <citation type="submission" date="2018-07" db="EMBL/GenBank/DDBJ databases">
        <title>High-quality-draft genome sequence of Gaiella occulta.</title>
        <authorList>
            <person name="Severino R."/>
            <person name="Froufe H.J.C."/>
            <person name="Rainey F.A."/>
            <person name="Barroso C."/>
            <person name="Albuquerque L."/>
            <person name="Lobo-Da-Cunha A."/>
            <person name="Da Costa M.S."/>
            <person name="Egas C."/>
        </authorList>
    </citation>
    <scope>NUCLEOTIDE SEQUENCE [LARGE SCALE GENOMIC DNA]</scope>
    <source>
        <strain evidence="4 5">F2-233</strain>
    </source>
</reference>
<keyword evidence="5" id="KW-1185">Reference proteome</keyword>
<evidence type="ECO:0000313" key="5">
    <source>
        <dbReference type="Proteomes" id="UP000254134"/>
    </source>
</evidence>
<dbReference type="PANTHER" id="PTHR13504">
    <property type="entry name" value="FIDO DOMAIN-CONTAINING PROTEIN DDB_G0283145"/>
    <property type="match status" value="1"/>
</dbReference>
<name>A0A7M2YXB9_9ACTN</name>
<evidence type="ECO:0000256" key="2">
    <source>
        <dbReference type="PIRSR" id="PIRSR640198-2"/>
    </source>
</evidence>
<organism evidence="4 5">
    <name type="scientific">Gaiella occulta</name>
    <dbReference type="NCBI Taxonomy" id="1002870"/>
    <lineage>
        <taxon>Bacteria</taxon>
        <taxon>Bacillati</taxon>
        <taxon>Actinomycetota</taxon>
        <taxon>Thermoleophilia</taxon>
        <taxon>Gaiellales</taxon>
        <taxon>Gaiellaceae</taxon>
        <taxon>Gaiella</taxon>
    </lineage>
</organism>
<dbReference type="Pfam" id="PF02661">
    <property type="entry name" value="Fic"/>
    <property type="match status" value="1"/>
</dbReference>
<dbReference type="AlphaFoldDB" id="A0A7M2YXB9"/>
<feature type="active site" evidence="1">
    <location>
        <position position="397"/>
    </location>
</feature>